<reference evidence="3" key="1">
    <citation type="submission" date="2013-03" db="EMBL/GenBank/DDBJ databases">
        <title>The Genome Sequence of Anopheles epiroticus epiroticus2.</title>
        <authorList>
            <consortium name="The Broad Institute Genomics Platform"/>
            <person name="Neafsey D.E."/>
            <person name="Howell P."/>
            <person name="Walker B."/>
            <person name="Young S.K."/>
            <person name="Zeng Q."/>
            <person name="Gargeya S."/>
            <person name="Fitzgerald M."/>
            <person name="Haas B."/>
            <person name="Abouelleil A."/>
            <person name="Allen A.W."/>
            <person name="Alvarado L."/>
            <person name="Arachchi H.M."/>
            <person name="Berlin A.M."/>
            <person name="Chapman S.B."/>
            <person name="Gainer-Dewar J."/>
            <person name="Goldberg J."/>
            <person name="Griggs A."/>
            <person name="Gujja S."/>
            <person name="Hansen M."/>
            <person name="Howarth C."/>
            <person name="Imamovic A."/>
            <person name="Ireland A."/>
            <person name="Larimer J."/>
            <person name="McCowan C."/>
            <person name="Murphy C."/>
            <person name="Pearson M."/>
            <person name="Poon T.W."/>
            <person name="Priest M."/>
            <person name="Roberts A."/>
            <person name="Saif S."/>
            <person name="Shea T."/>
            <person name="Sisk P."/>
            <person name="Sykes S."/>
            <person name="Wortman J."/>
            <person name="Nusbaum C."/>
            <person name="Birren B."/>
        </authorList>
    </citation>
    <scope>NUCLEOTIDE SEQUENCE [LARGE SCALE GENOMIC DNA]</scope>
    <source>
        <strain evidence="3">Epiroticus2</strain>
    </source>
</reference>
<dbReference type="VEuPathDB" id="VectorBase:AEPI014484"/>
<protein>
    <submittedName>
        <fullName evidence="2">Uncharacterized protein</fullName>
    </submittedName>
</protein>
<proteinExistence type="predicted"/>
<name>A0A182PYU3_9DIPT</name>
<organism evidence="2 3">
    <name type="scientific">Anopheles epiroticus</name>
    <dbReference type="NCBI Taxonomy" id="199890"/>
    <lineage>
        <taxon>Eukaryota</taxon>
        <taxon>Metazoa</taxon>
        <taxon>Ecdysozoa</taxon>
        <taxon>Arthropoda</taxon>
        <taxon>Hexapoda</taxon>
        <taxon>Insecta</taxon>
        <taxon>Pterygota</taxon>
        <taxon>Neoptera</taxon>
        <taxon>Endopterygota</taxon>
        <taxon>Diptera</taxon>
        <taxon>Nematocera</taxon>
        <taxon>Culicoidea</taxon>
        <taxon>Culicidae</taxon>
        <taxon>Anophelinae</taxon>
        <taxon>Anopheles</taxon>
    </lineage>
</organism>
<feature type="region of interest" description="Disordered" evidence="1">
    <location>
        <begin position="74"/>
        <end position="131"/>
    </location>
</feature>
<feature type="compositionally biased region" description="Pro residues" evidence="1">
    <location>
        <begin position="81"/>
        <end position="90"/>
    </location>
</feature>
<reference evidence="2" key="2">
    <citation type="submission" date="2020-05" db="UniProtKB">
        <authorList>
            <consortium name="EnsemblMetazoa"/>
        </authorList>
    </citation>
    <scope>IDENTIFICATION</scope>
    <source>
        <strain evidence="2">Epiroticus2</strain>
    </source>
</reference>
<dbReference type="STRING" id="199890.A0A182PYU3"/>
<dbReference type="AlphaFoldDB" id="A0A182PYU3"/>
<keyword evidence="3" id="KW-1185">Reference proteome</keyword>
<dbReference type="EnsemblMetazoa" id="AEPI014484-RA">
    <property type="protein sequence ID" value="AEPI014484-PA"/>
    <property type="gene ID" value="AEPI014484"/>
</dbReference>
<accession>A0A182PYU3</accession>
<sequence>MLARCTKCGGEHLAKQCFKELGNIRICANCEGNHSPFNRNCKARRDFIEKRDAKTRPPAADRYIPAPIPETSAWNNRLNWGPPPPAPTVLPAPAAQAASAAHAAHAAPAAPQQLPEQAPQPQPQPQQLPQT</sequence>
<evidence type="ECO:0000313" key="2">
    <source>
        <dbReference type="EnsemblMetazoa" id="AEPI014484-PA"/>
    </source>
</evidence>
<evidence type="ECO:0000256" key="1">
    <source>
        <dbReference type="SAM" id="MobiDB-lite"/>
    </source>
</evidence>
<dbReference type="Proteomes" id="UP000075885">
    <property type="component" value="Unassembled WGS sequence"/>
</dbReference>
<feature type="compositionally biased region" description="Low complexity" evidence="1">
    <location>
        <begin position="91"/>
        <end position="117"/>
    </location>
</feature>
<evidence type="ECO:0000313" key="3">
    <source>
        <dbReference type="Proteomes" id="UP000075885"/>
    </source>
</evidence>
<feature type="compositionally biased region" description="Pro residues" evidence="1">
    <location>
        <begin position="118"/>
        <end position="131"/>
    </location>
</feature>